<dbReference type="SUPFAM" id="SSF51316">
    <property type="entry name" value="Mss4-like"/>
    <property type="match status" value="1"/>
</dbReference>
<evidence type="ECO:0000256" key="8">
    <source>
        <dbReference type="ARBA" id="ARBA00022723"/>
    </source>
</evidence>
<reference evidence="18" key="1">
    <citation type="submission" date="2007-04" db="EMBL/GenBank/DDBJ databases">
        <title>Annotation of Pediculus humanus corporis strain USDA.</title>
        <authorList>
            <person name="Kirkness E."/>
            <person name="Hannick L."/>
            <person name="Hass B."/>
            <person name="Bruggner R."/>
            <person name="Lawson D."/>
            <person name="Bidwell S."/>
            <person name="Joardar V."/>
            <person name="Caler E."/>
            <person name="Walenz B."/>
            <person name="Inman J."/>
            <person name="Schobel S."/>
            <person name="Galinsky K."/>
            <person name="Amedeo P."/>
            <person name="Strausberg R."/>
        </authorList>
    </citation>
    <scope>NUCLEOTIDE SEQUENCE</scope>
    <source>
        <strain evidence="18">USDA</strain>
    </source>
</reference>
<evidence type="ECO:0000256" key="11">
    <source>
        <dbReference type="ARBA" id="ARBA00022933"/>
    </source>
</evidence>
<reference evidence="18" key="2">
    <citation type="submission" date="2007-04" db="EMBL/GenBank/DDBJ databases">
        <title>The genome of the human body louse.</title>
        <authorList>
            <consortium name="The Human Body Louse Genome Consortium"/>
            <person name="Kirkness E."/>
            <person name="Walenz B."/>
            <person name="Hass B."/>
            <person name="Bruggner R."/>
            <person name="Strausberg R."/>
        </authorList>
    </citation>
    <scope>NUCLEOTIDE SEQUENCE</scope>
    <source>
        <strain evidence="18">USDA</strain>
    </source>
</reference>
<dbReference type="GO" id="GO:0045087">
    <property type="term" value="P:innate immune response"/>
    <property type="evidence" value="ECO:0007669"/>
    <property type="project" value="UniProtKB-KW"/>
</dbReference>
<evidence type="ECO:0000313" key="18">
    <source>
        <dbReference type="EMBL" id="EEB14011.1"/>
    </source>
</evidence>
<evidence type="ECO:0000256" key="9">
    <source>
        <dbReference type="ARBA" id="ARBA00022833"/>
    </source>
</evidence>
<feature type="domain" description="MsrB" evidence="17">
    <location>
        <begin position="1"/>
        <end position="93"/>
    </location>
</feature>
<sequence>MSFCSWKGEEYYRDHFEVGIYVCSECGYEMFSSIAKYEHHTPWPAFRQPFHSDSLKKIPEDGRPNALKVSCGRCGNGLGHEFLKDRDDGGSRF</sequence>
<dbReference type="CTD" id="8238957"/>
<comment type="similarity">
    <text evidence="4">Belongs to the MsrB Met sulfoxide reductase family.</text>
</comment>
<name>E0VKV5_PEDHC</name>
<dbReference type="OMA" id="SASKFEH"/>
<evidence type="ECO:0000256" key="16">
    <source>
        <dbReference type="ARBA" id="ARBA00048488"/>
    </source>
</evidence>
<dbReference type="GO" id="GO:0030091">
    <property type="term" value="P:protein repair"/>
    <property type="evidence" value="ECO:0007669"/>
    <property type="project" value="TreeGrafter"/>
</dbReference>
<dbReference type="AlphaFoldDB" id="E0VKV5"/>
<dbReference type="EC" id="1.8.4.12" evidence="5"/>
<dbReference type="Proteomes" id="UP000009046">
    <property type="component" value="Unassembled WGS sequence"/>
</dbReference>
<evidence type="ECO:0000256" key="1">
    <source>
        <dbReference type="ARBA" id="ARBA00001947"/>
    </source>
</evidence>
<evidence type="ECO:0000313" key="20">
    <source>
        <dbReference type="Proteomes" id="UP000009046"/>
    </source>
</evidence>
<dbReference type="PANTHER" id="PTHR46755:SF5">
    <property type="entry name" value="METHIONINE-R-SULFOXIDE REDUCTASE B1"/>
    <property type="match status" value="1"/>
</dbReference>
<dbReference type="RefSeq" id="XP_002426749.1">
    <property type="nucleotide sequence ID" value="XM_002426704.1"/>
</dbReference>
<dbReference type="eggNOG" id="KOG0856">
    <property type="taxonomic scope" value="Eukaryota"/>
</dbReference>
<dbReference type="InterPro" id="IPR052150">
    <property type="entry name" value="MsrB_Met_sulfoxide_reductase"/>
</dbReference>
<evidence type="ECO:0000256" key="3">
    <source>
        <dbReference type="ARBA" id="ARBA00004245"/>
    </source>
</evidence>
<dbReference type="EnsemblMetazoa" id="PHUM271440-RA">
    <property type="protein sequence ID" value="PHUM271440-PA"/>
    <property type="gene ID" value="PHUM271440"/>
</dbReference>
<dbReference type="Gene3D" id="2.170.150.20">
    <property type="entry name" value="Peptide methionine sulfoxide reductase"/>
    <property type="match status" value="1"/>
</dbReference>
<keyword evidence="11" id="KW-0712">Selenocysteine</keyword>
<evidence type="ECO:0000256" key="12">
    <source>
        <dbReference type="ARBA" id="ARBA00023002"/>
    </source>
</evidence>
<dbReference type="GO" id="GO:0005634">
    <property type="term" value="C:nucleus"/>
    <property type="evidence" value="ECO:0007669"/>
    <property type="project" value="UniProtKB-SubCell"/>
</dbReference>
<dbReference type="EMBL" id="DS235252">
    <property type="protein sequence ID" value="EEB14011.1"/>
    <property type="molecule type" value="Genomic_DNA"/>
</dbReference>
<evidence type="ECO:0000256" key="5">
    <source>
        <dbReference type="ARBA" id="ARBA00012499"/>
    </source>
</evidence>
<keyword evidence="12" id="KW-0560">Oxidoreductase</keyword>
<dbReference type="GO" id="GO:0033743">
    <property type="term" value="F:peptide-methionine (R)-S-oxide reductase activity"/>
    <property type="evidence" value="ECO:0007669"/>
    <property type="project" value="UniProtKB-EC"/>
</dbReference>
<evidence type="ECO:0000256" key="14">
    <source>
        <dbReference type="ARBA" id="ARBA00023242"/>
    </source>
</evidence>
<evidence type="ECO:0000256" key="10">
    <source>
        <dbReference type="ARBA" id="ARBA00022859"/>
    </source>
</evidence>
<keyword evidence="10" id="KW-0391">Immunity</keyword>
<dbReference type="KEGG" id="phu:Phum_PHUM271440"/>
<evidence type="ECO:0000256" key="2">
    <source>
        <dbReference type="ARBA" id="ARBA00004123"/>
    </source>
</evidence>
<dbReference type="PROSITE" id="PS51790">
    <property type="entry name" value="MSRB"/>
    <property type="match status" value="1"/>
</dbReference>
<evidence type="ECO:0000256" key="6">
    <source>
        <dbReference type="ARBA" id="ARBA00022490"/>
    </source>
</evidence>
<dbReference type="InParanoid" id="E0VKV5"/>
<dbReference type="InterPro" id="IPR011057">
    <property type="entry name" value="Mss4-like_sf"/>
</dbReference>
<organism>
    <name type="scientific">Pediculus humanus subsp. corporis</name>
    <name type="common">Body louse</name>
    <dbReference type="NCBI Taxonomy" id="121224"/>
    <lineage>
        <taxon>Eukaryota</taxon>
        <taxon>Metazoa</taxon>
        <taxon>Ecdysozoa</taxon>
        <taxon>Arthropoda</taxon>
        <taxon>Hexapoda</taxon>
        <taxon>Insecta</taxon>
        <taxon>Pterygota</taxon>
        <taxon>Neoptera</taxon>
        <taxon>Paraneoptera</taxon>
        <taxon>Psocodea</taxon>
        <taxon>Troctomorpha</taxon>
        <taxon>Phthiraptera</taxon>
        <taxon>Anoplura</taxon>
        <taxon>Pediculidae</taxon>
        <taxon>Pediculus</taxon>
    </lineage>
</organism>
<keyword evidence="8" id="KW-0479">Metal-binding</keyword>
<comment type="cofactor">
    <cofactor evidence="1">
        <name>Zn(2+)</name>
        <dbReference type="ChEBI" id="CHEBI:29105"/>
    </cofactor>
</comment>
<keyword evidence="7" id="KW-0399">Innate immunity</keyword>
<comment type="catalytic activity">
    <reaction evidence="16">
        <text>L-methionyl-[protein] + [thioredoxin]-disulfide + H2O = L-methionyl-(R)-S-oxide-[protein] + [thioredoxin]-dithiol</text>
        <dbReference type="Rhea" id="RHEA:24164"/>
        <dbReference type="Rhea" id="RHEA-COMP:10698"/>
        <dbReference type="Rhea" id="RHEA-COMP:10700"/>
        <dbReference type="Rhea" id="RHEA-COMP:12313"/>
        <dbReference type="Rhea" id="RHEA-COMP:12314"/>
        <dbReference type="ChEBI" id="CHEBI:15377"/>
        <dbReference type="ChEBI" id="CHEBI:16044"/>
        <dbReference type="ChEBI" id="CHEBI:29950"/>
        <dbReference type="ChEBI" id="CHEBI:45764"/>
        <dbReference type="ChEBI" id="CHEBI:50058"/>
        <dbReference type="EC" id="1.8.4.12"/>
    </reaction>
</comment>
<keyword evidence="20" id="KW-1185">Reference proteome</keyword>
<dbReference type="OrthoDB" id="44061at2759"/>
<accession>E0VKV5</accession>
<dbReference type="GeneID" id="8238957"/>
<keyword evidence="13" id="KW-0206">Cytoskeleton</keyword>
<keyword evidence="14" id="KW-0539">Nucleus</keyword>
<keyword evidence="6" id="KW-0963">Cytoplasm</keyword>
<evidence type="ECO:0000256" key="7">
    <source>
        <dbReference type="ARBA" id="ARBA00022588"/>
    </source>
</evidence>
<dbReference type="PANTHER" id="PTHR46755">
    <property type="entry name" value="METHIONINE-R-SULFOXIDE REDUCTASE B1"/>
    <property type="match status" value="1"/>
</dbReference>
<evidence type="ECO:0000256" key="4">
    <source>
        <dbReference type="ARBA" id="ARBA00007174"/>
    </source>
</evidence>
<protein>
    <recommendedName>
        <fullName evidence="5">peptide-methionine (R)-S-oxide reductase</fullName>
        <ecNumber evidence="5">1.8.4.12</ecNumber>
    </recommendedName>
</protein>
<dbReference type="InterPro" id="IPR002579">
    <property type="entry name" value="Met_Sox_Rdtase_MsrB_dom"/>
</dbReference>
<comment type="function">
    <text evidence="15">Methionine-sulfoxide reductase that specifically reduces methionine (R)-sulfoxide back to methionine. While in many cases, methionine oxidation is the result of random oxidation following oxidative stress, methionine oxidation is also a post-translational modification that takes place on specific residue. Acts as a regulator of actin assembly by reducing methionine (R)-sulfoxide mediated by MICALs (MICAL1, MICAL2 or MICAL3) on actin, thereby promoting filament repolymerization. Plays a role in innate immunity by reducing oxidized actin, leading to actin repolymerization in macrophages.</text>
</comment>
<reference evidence="19" key="3">
    <citation type="submission" date="2020-05" db="UniProtKB">
        <authorList>
            <consortium name="EnsemblMetazoa"/>
        </authorList>
    </citation>
    <scope>IDENTIFICATION</scope>
    <source>
        <strain evidence="19">USDA</strain>
    </source>
</reference>
<dbReference type="HOGENOM" id="CLU_147472_1_0_1"/>
<proteinExistence type="inferred from homology"/>
<comment type="subcellular location">
    <subcellularLocation>
        <location evidence="3">Cytoplasm</location>
        <location evidence="3">Cytoskeleton</location>
    </subcellularLocation>
    <subcellularLocation>
        <location evidence="2">Nucleus</location>
    </subcellularLocation>
</comment>
<dbReference type="GO" id="GO:0005856">
    <property type="term" value="C:cytoskeleton"/>
    <property type="evidence" value="ECO:0007669"/>
    <property type="project" value="UniProtKB-SubCell"/>
</dbReference>
<dbReference type="VEuPathDB" id="VectorBase:PHUM271440"/>
<evidence type="ECO:0000256" key="13">
    <source>
        <dbReference type="ARBA" id="ARBA00023212"/>
    </source>
</evidence>
<dbReference type="Pfam" id="PF01641">
    <property type="entry name" value="SelR"/>
    <property type="match status" value="1"/>
</dbReference>
<evidence type="ECO:0000259" key="17">
    <source>
        <dbReference type="PROSITE" id="PS51790"/>
    </source>
</evidence>
<dbReference type="EMBL" id="AAZO01003137">
    <property type="status" value="NOT_ANNOTATED_CDS"/>
    <property type="molecule type" value="Genomic_DNA"/>
</dbReference>
<evidence type="ECO:0000256" key="15">
    <source>
        <dbReference type="ARBA" id="ARBA00046083"/>
    </source>
</evidence>
<gene>
    <name evidence="19" type="primary">8238957</name>
    <name evidence="18" type="ORF">Phum_PHUM271440</name>
</gene>
<dbReference type="GO" id="GO:0046872">
    <property type="term" value="F:metal ion binding"/>
    <property type="evidence" value="ECO:0007669"/>
    <property type="project" value="UniProtKB-KW"/>
</dbReference>
<keyword evidence="9" id="KW-0862">Zinc</keyword>
<dbReference type="STRING" id="121224.E0VKV5"/>
<evidence type="ECO:0000313" key="19">
    <source>
        <dbReference type="EnsemblMetazoa" id="PHUM271440-PA"/>
    </source>
</evidence>